<dbReference type="Gene3D" id="2.60.40.420">
    <property type="entry name" value="Cupredoxins - blue copper proteins"/>
    <property type="match status" value="3"/>
</dbReference>
<dbReference type="InterPro" id="IPR011706">
    <property type="entry name" value="Cu-oxidase_C"/>
</dbReference>
<dbReference type="Pfam" id="PF07732">
    <property type="entry name" value="Cu-oxidase_3"/>
    <property type="match status" value="1"/>
</dbReference>
<evidence type="ECO:0000313" key="11">
    <source>
        <dbReference type="EMBL" id="WQF79380.1"/>
    </source>
</evidence>
<sequence length="653" mass="73569">MQLSIDIIKTTRRGSVSSDGQQPRNLQYRLPPTVPASRRTRWLAAGLLVTIVSLGWWLHYPTTHHFESFLSKGVRHDNPPPVQVVRRYNITVGARWMNLDGGFWRGIFVCNGETPCPTLFAQEGDIVELNVHNDLFGQVSIHWSGMNHRRFGFWNDGTGGLNQYGLLQRGNFTSRYDTTGHWGLNWYADHTGIGIMDGAHGLSYIAPSPSRPRPYHLITSSPTELALIQEAERDVQHMLVWNYYRRDANWRVLEMKSEGTNLNCYDSILVNSKGRRHCRHPDYPTLNGKRLDESGCVLEQGNDGVECTPTEADYEVIETHGRPWIMLNVLNIGFEHAIQFSIDDHKLWIVANDGGFVEPQLVDVLYITNGARYTVLVKLDQEGDDYAMRLVSTSTHQNLHGYSILRYPALRYPLHGAPMEIHNPPSGSPPCINPDGSINPSCNTTTPASLAPYPPSFPPCSNKTLHFRIAQQPSRYEEHVTECFLNQRPWQLYHAQMAPLLFIDNVTAVEPPVVGDLPWGTTVDVIVQNTVDDTMPLYKHGDPMFLLGSKPNATWEWGTVREAIAAGVEGLNLKDPALQLVHDVPPLGWAVVRWEIRVRGATMLHSNKFKYYAMGMSAPLLEGMDSSMQNEIPEHAKSMPHVEFTPKNDGVFG</sequence>
<proteinExistence type="inferred from homology"/>
<dbReference type="CDD" id="cd13876">
    <property type="entry name" value="CuRO_2_Abr2_like"/>
    <property type="match status" value="1"/>
</dbReference>
<dbReference type="InterPro" id="IPR001117">
    <property type="entry name" value="Cu-oxidase_2nd"/>
</dbReference>
<evidence type="ECO:0000259" key="8">
    <source>
        <dbReference type="Pfam" id="PF00394"/>
    </source>
</evidence>
<evidence type="ECO:0000256" key="6">
    <source>
        <dbReference type="ARBA" id="ARBA00023180"/>
    </source>
</evidence>
<dbReference type="InterPro" id="IPR011707">
    <property type="entry name" value="Cu-oxidase-like_N"/>
</dbReference>
<feature type="transmembrane region" description="Helical" evidence="7">
    <location>
        <begin position="42"/>
        <end position="60"/>
    </location>
</feature>
<evidence type="ECO:0000256" key="1">
    <source>
        <dbReference type="ARBA" id="ARBA00010609"/>
    </source>
</evidence>
<dbReference type="InterPro" id="IPR045087">
    <property type="entry name" value="Cu-oxidase_fam"/>
</dbReference>
<feature type="domain" description="Plastocyanin-like" evidence="10">
    <location>
        <begin position="96"/>
        <end position="208"/>
    </location>
</feature>
<organism evidence="11 12">
    <name type="scientific">Colletotrichum destructivum</name>
    <dbReference type="NCBI Taxonomy" id="34406"/>
    <lineage>
        <taxon>Eukaryota</taxon>
        <taxon>Fungi</taxon>
        <taxon>Dikarya</taxon>
        <taxon>Ascomycota</taxon>
        <taxon>Pezizomycotina</taxon>
        <taxon>Sordariomycetes</taxon>
        <taxon>Hypocreomycetidae</taxon>
        <taxon>Glomerellales</taxon>
        <taxon>Glomerellaceae</taxon>
        <taxon>Colletotrichum</taxon>
        <taxon>Colletotrichum destructivum species complex</taxon>
    </lineage>
</organism>
<keyword evidence="4" id="KW-0560">Oxidoreductase</keyword>
<keyword evidence="2" id="KW-0479">Metal-binding</keyword>
<comment type="similarity">
    <text evidence="1">Belongs to the multicopper oxidase family.</text>
</comment>
<evidence type="ECO:0000313" key="12">
    <source>
        <dbReference type="Proteomes" id="UP001322277"/>
    </source>
</evidence>
<feature type="domain" description="Plastocyanin-like" evidence="8">
    <location>
        <begin position="256"/>
        <end position="407"/>
    </location>
</feature>
<dbReference type="Proteomes" id="UP001322277">
    <property type="component" value="Chromosome 3"/>
</dbReference>
<evidence type="ECO:0000256" key="5">
    <source>
        <dbReference type="ARBA" id="ARBA00023008"/>
    </source>
</evidence>
<feature type="domain" description="Plastocyanin-like" evidence="9">
    <location>
        <begin position="512"/>
        <end position="623"/>
    </location>
</feature>
<dbReference type="KEGG" id="cdet:87940897"/>
<dbReference type="SUPFAM" id="SSF49503">
    <property type="entry name" value="Cupredoxins"/>
    <property type="match status" value="3"/>
</dbReference>
<keyword evidence="7" id="KW-0472">Membrane</keyword>
<dbReference type="GO" id="GO:0016491">
    <property type="term" value="F:oxidoreductase activity"/>
    <property type="evidence" value="ECO:0007669"/>
    <property type="project" value="UniProtKB-KW"/>
</dbReference>
<evidence type="ECO:0000259" key="9">
    <source>
        <dbReference type="Pfam" id="PF07731"/>
    </source>
</evidence>
<dbReference type="AlphaFoldDB" id="A0AAX4I8R5"/>
<evidence type="ECO:0000256" key="4">
    <source>
        <dbReference type="ARBA" id="ARBA00023002"/>
    </source>
</evidence>
<name>A0AAX4I8R5_9PEZI</name>
<dbReference type="Pfam" id="PF07731">
    <property type="entry name" value="Cu-oxidase_2"/>
    <property type="match status" value="1"/>
</dbReference>
<gene>
    <name evidence="11" type="ORF">CDEST_04394</name>
</gene>
<dbReference type="Pfam" id="PF00394">
    <property type="entry name" value="Cu-oxidase"/>
    <property type="match status" value="1"/>
</dbReference>
<keyword evidence="5" id="KW-0186">Copper</keyword>
<keyword evidence="12" id="KW-1185">Reference proteome</keyword>
<evidence type="ECO:0000256" key="3">
    <source>
        <dbReference type="ARBA" id="ARBA00022729"/>
    </source>
</evidence>
<keyword evidence="6" id="KW-0325">Glycoprotein</keyword>
<dbReference type="GeneID" id="87940897"/>
<dbReference type="PANTHER" id="PTHR11709:SF488">
    <property type="entry name" value="LACCASE-RELATED"/>
    <property type="match status" value="1"/>
</dbReference>
<evidence type="ECO:0000256" key="2">
    <source>
        <dbReference type="ARBA" id="ARBA00022723"/>
    </source>
</evidence>
<dbReference type="PANTHER" id="PTHR11709">
    <property type="entry name" value="MULTI-COPPER OXIDASE"/>
    <property type="match status" value="1"/>
</dbReference>
<dbReference type="EMBL" id="CP137307">
    <property type="protein sequence ID" value="WQF79380.1"/>
    <property type="molecule type" value="Genomic_DNA"/>
</dbReference>
<dbReference type="InterPro" id="IPR008972">
    <property type="entry name" value="Cupredoxin"/>
</dbReference>
<reference evidence="12" key="1">
    <citation type="journal article" date="2023" name="bioRxiv">
        <title>Complete genome of the Medicago anthracnose fungus, Colletotrichum destructivum, reveals a mini-chromosome-like region within a core chromosome.</title>
        <authorList>
            <person name="Lapalu N."/>
            <person name="Simon A."/>
            <person name="Lu A."/>
            <person name="Plaumann P.-L."/>
            <person name="Amselem J."/>
            <person name="Pigne S."/>
            <person name="Auger A."/>
            <person name="Koch C."/>
            <person name="Dallery J.-F."/>
            <person name="O'Connell R.J."/>
        </authorList>
    </citation>
    <scope>NUCLEOTIDE SEQUENCE [LARGE SCALE GENOMIC DNA]</scope>
    <source>
        <strain evidence="12">CBS 520.97</strain>
    </source>
</reference>
<evidence type="ECO:0000256" key="7">
    <source>
        <dbReference type="SAM" id="Phobius"/>
    </source>
</evidence>
<evidence type="ECO:0000259" key="10">
    <source>
        <dbReference type="Pfam" id="PF07732"/>
    </source>
</evidence>
<accession>A0AAX4I8R5</accession>
<dbReference type="RefSeq" id="XP_062776604.1">
    <property type="nucleotide sequence ID" value="XM_062920553.1"/>
</dbReference>
<keyword evidence="7" id="KW-1133">Transmembrane helix</keyword>
<protein>
    <submittedName>
        <fullName evidence="11">Multicopper oxidase, second cupredoxin domain-containing protein</fullName>
    </submittedName>
</protein>
<keyword evidence="7" id="KW-0812">Transmembrane</keyword>
<keyword evidence="3" id="KW-0732">Signal</keyword>
<dbReference type="GO" id="GO:0005507">
    <property type="term" value="F:copper ion binding"/>
    <property type="evidence" value="ECO:0007669"/>
    <property type="project" value="InterPro"/>
</dbReference>